<dbReference type="EMBL" id="BKCJ010009413">
    <property type="protein sequence ID" value="GEU86847.1"/>
    <property type="molecule type" value="Genomic_DNA"/>
</dbReference>
<evidence type="ECO:0000313" key="3">
    <source>
        <dbReference type="EMBL" id="GEU86847.1"/>
    </source>
</evidence>
<name>A0A699GMA3_TANCI</name>
<reference evidence="3" key="1">
    <citation type="journal article" date="2019" name="Sci. Rep.">
        <title>Draft genome of Tanacetum cinerariifolium, the natural source of mosquito coil.</title>
        <authorList>
            <person name="Yamashiro T."/>
            <person name="Shiraishi A."/>
            <person name="Satake H."/>
            <person name="Nakayama K."/>
        </authorList>
    </citation>
    <scope>NUCLEOTIDE SEQUENCE</scope>
</reference>
<accession>A0A699GMA3</accession>
<feature type="chain" id="PRO_5025526507" evidence="2">
    <location>
        <begin position="23"/>
        <end position="131"/>
    </location>
</feature>
<organism evidence="3">
    <name type="scientific">Tanacetum cinerariifolium</name>
    <name type="common">Dalmatian daisy</name>
    <name type="synonym">Chrysanthemum cinerariifolium</name>
    <dbReference type="NCBI Taxonomy" id="118510"/>
    <lineage>
        <taxon>Eukaryota</taxon>
        <taxon>Viridiplantae</taxon>
        <taxon>Streptophyta</taxon>
        <taxon>Embryophyta</taxon>
        <taxon>Tracheophyta</taxon>
        <taxon>Spermatophyta</taxon>
        <taxon>Magnoliopsida</taxon>
        <taxon>eudicotyledons</taxon>
        <taxon>Gunneridae</taxon>
        <taxon>Pentapetalae</taxon>
        <taxon>asterids</taxon>
        <taxon>campanulids</taxon>
        <taxon>Asterales</taxon>
        <taxon>Asteraceae</taxon>
        <taxon>Asteroideae</taxon>
        <taxon>Anthemideae</taxon>
        <taxon>Anthemidinae</taxon>
        <taxon>Tanacetum</taxon>
    </lineage>
</organism>
<keyword evidence="1" id="KW-1133">Transmembrane helix</keyword>
<keyword evidence="2" id="KW-0732">Signal</keyword>
<dbReference type="AlphaFoldDB" id="A0A699GMA3"/>
<keyword evidence="1" id="KW-0472">Membrane</keyword>
<gene>
    <name evidence="3" type="ORF">Tci_058825</name>
</gene>
<evidence type="ECO:0000256" key="1">
    <source>
        <dbReference type="SAM" id="Phobius"/>
    </source>
</evidence>
<comment type="caution">
    <text evidence="3">The sequence shown here is derived from an EMBL/GenBank/DDBJ whole genome shotgun (WGS) entry which is preliminary data.</text>
</comment>
<dbReference type="PROSITE" id="PS51257">
    <property type="entry name" value="PROKAR_LIPOPROTEIN"/>
    <property type="match status" value="1"/>
</dbReference>
<sequence length="131" mass="14033">MFRHKSANSCNLLMSLFNSVQAILLACSIPIGWAYAFHQDKASLGRVPVANVTLSSSAHLLCENTDLVRSNQWMRVSLDLRFQLGLLVFAMVAASASRAAAIPSEINCRIIASVMAGAIDVDTLLGGILSI</sequence>
<keyword evidence="1" id="KW-0812">Transmembrane</keyword>
<feature type="signal peptide" evidence="2">
    <location>
        <begin position="1"/>
        <end position="22"/>
    </location>
</feature>
<evidence type="ECO:0000256" key="2">
    <source>
        <dbReference type="SAM" id="SignalP"/>
    </source>
</evidence>
<protein>
    <submittedName>
        <fullName evidence="3">Uncharacterized protein</fullName>
    </submittedName>
</protein>
<proteinExistence type="predicted"/>
<feature type="transmembrane region" description="Helical" evidence="1">
    <location>
        <begin position="12"/>
        <end position="36"/>
    </location>
</feature>
<feature type="transmembrane region" description="Helical" evidence="1">
    <location>
        <begin position="82"/>
        <end position="101"/>
    </location>
</feature>